<sequence length="55" mass="6603">MKIKIKSRDVVRKQFYTYCPHQKCGDEIKGNSESHVELNLKFHLDKHKFGKKKKK</sequence>
<reference evidence="1" key="1">
    <citation type="journal article" date="2015" name="Nature">
        <title>Complex archaea that bridge the gap between prokaryotes and eukaryotes.</title>
        <authorList>
            <person name="Spang A."/>
            <person name="Saw J.H."/>
            <person name="Jorgensen S.L."/>
            <person name="Zaremba-Niedzwiedzka K."/>
            <person name="Martijn J."/>
            <person name="Lind A.E."/>
            <person name="van Eijk R."/>
            <person name="Schleper C."/>
            <person name="Guy L."/>
            <person name="Ettema T.J."/>
        </authorList>
    </citation>
    <scope>NUCLEOTIDE SEQUENCE</scope>
</reference>
<dbReference type="AlphaFoldDB" id="A0A0F9SC09"/>
<protein>
    <submittedName>
        <fullName evidence="1">Uncharacterized protein</fullName>
    </submittedName>
</protein>
<organism evidence="1">
    <name type="scientific">marine sediment metagenome</name>
    <dbReference type="NCBI Taxonomy" id="412755"/>
    <lineage>
        <taxon>unclassified sequences</taxon>
        <taxon>metagenomes</taxon>
        <taxon>ecological metagenomes</taxon>
    </lineage>
</organism>
<dbReference type="EMBL" id="LAZR01000714">
    <property type="protein sequence ID" value="KKN59797.1"/>
    <property type="molecule type" value="Genomic_DNA"/>
</dbReference>
<comment type="caution">
    <text evidence="1">The sequence shown here is derived from an EMBL/GenBank/DDBJ whole genome shotgun (WGS) entry which is preliminary data.</text>
</comment>
<name>A0A0F9SC09_9ZZZZ</name>
<accession>A0A0F9SC09</accession>
<gene>
    <name evidence="1" type="ORF">LCGC14_0537950</name>
</gene>
<proteinExistence type="predicted"/>
<evidence type="ECO:0000313" key="1">
    <source>
        <dbReference type="EMBL" id="KKN59797.1"/>
    </source>
</evidence>